<dbReference type="PANTHER" id="PTHR46600">
    <property type="entry name" value="THAP DOMAIN-CONTAINING"/>
    <property type="match status" value="1"/>
</dbReference>
<keyword evidence="4 12" id="KW-0863">Zinc-finger</keyword>
<accession>A0A7R8UWV2</accession>
<evidence type="ECO:0000256" key="12">
    <source>
        <dbReference type="PROSITE-ProRule" id="PRU00309"/>
    </source>
</evidence>
<dbReference type="GO" id="GO:0005654">
    <property type="term" value="C:nucleoplasm"/>
    <property type="evidence" value="ECO:0007669"/>
    <property type="project" value="UniProtKB-SubCell"/>
</dbReference>
<evidence type="ECO:0000313" key="15">
    <source>
        <dbReference type="EMBL" id="CAD7088582.1"/>
    </source>
</evidence>
<evidence type="ECO:0000256" key="9">
    <source>
        <dbReference type="ARBA" id="ARBA00023163"/>
    </source>
</evidence>
<evidence type="ECO:0000256" key="6">
    <source>
        <dbReference type="ARBA" id="ARBA00023015"/>
    </source>
</evidence>
<keyword evidence="16" id="KW-1185">Reference proteome</keyword>
<dbReference type="GO" id="GO:0043565">
    <property type="term" value="F:sequence-specific DNA binding"/>
    <property type="evidence" value="ECO:0007669"/>
    <property type="project" value="InterPro"/>
</dbReference>
<gene>
    <name evidence="15" type="ORF">HERILL_LOCUS11192</name>
</gene>
<comment type="subcellular location">
    <subcellularLocation>
        <location evidence="1">Nucleus</location>
        <location evidence="1">Nucleoplasm</location>
    </subcellularLocation>
</comment>
<evidence type="ECO:0000256" key="7">
    <source>
        <dbReference type="ARBA" id="ARBA00023054"/>
    </source>
</evidence>
<keyword evidence="9" id="KW-0804">Transcription</keyword>
<dbReference type="PROSITE" id="PS50950">
    <property type="entry name" value="ZF_THAP"/>
    <property type="match status" value="1"/>
</dbReference>
<dbReference type="Pfam" id="PF05485">
    <property type="entry name" value="THAP"/>
    <property type="match status" value="1"/>
</dbReference>
<dbReference type="AlphaFoldDB" id="A0A7R8UWV2"/>
<dbReference type="InParanoid" id="A0A7R8UWV2"/>
<name>A0A7R8UWV2_HERIL</name>
<dbReference type="GO" id="GO:0008270">
    <property type="term" value="F:zinc ion binding"/>
    <property type="evidence" value="ECO:0007669"/>
    <property type="project" value="UniProtKB-KW"/>
</dbReference>
<dbReference type="OMA" id="MDACESQ"/>
<proteinExistence type="inferred from homology"/>
<dbReference type="EMBL" id="LR899012">
    <property type="protein sequence ID" value="CAD7088582.1"/>
    <property type="molecule type" value="Genomic_DNA"/>
</dbReference>
<feature type="coiled-coil region" evidence="13">
    <location>
        <begin position="340"/>
        <end position="381"/>
    </location>
</feature>
<keyword evidence="3" id="KW-0479">Metal-binding</keyword>
<evidence type="ECO:0000256" key="1">
    <source>
        <dbReference type="ARBA" id="ARBA00004642"/>
    </source>
</evidence>
<keyword evidence="6" id="KW-0805">Transcription regulation</keyword>
<evidence type="ECO:0000259" key="14">
    <source>
        <dbReference type="PROSITE" id="PS50950"/>
    </source>
</evidence>
<keyword evidence="10" id="KW-0539">Nucleus</keyword>
<comment type="similarity">
    <text evidence="2">Belongs to the THAP1 family.</text>
</comment>
<evidence type="ECO:0000313" key="16">
    <source>
        <dbReference type="Proteomes" id="UP000594454"/>
    </source>
</evidence>
<dbReference type="OrthoDB" id="6485269at2759"/>
<sequence>MNTCCIKNCPYESGSYVGAENRISLYDVSSTKYHRNVIWMEAIKPHMQPPLFGGAPLRICQYHFDESCFYKGDVTLWKDGVQTTIPRKRKQLKKTAIPTIFSAYNESQNPLVSTNLQNTGKREVENTSALQTGFSPQPVSAPQAVAAPQPAVASQPRVACRPIAVLVAPVCVGEGESNLAANTKPAVPEALNVCSHGPATKVPGVYSRKDLIRNWNTGSAKHLSWGWGMVASTRGVIFSYHDDSKEGVDVSRLLIVENDMSTKLQIRGRNSTFPILERITCFKDLTSTLLKIMSLRLCENISCKDGCFQAVSKSKSVRCENCRKEKRRMDACESQRIKRLIARKEKLKKIERHKRNLKRRLTRSEKKISLLKKKVEQLMVTCEAANKVKLEELIKSYPKEMQEAIINCQRYATLKDKRGMRYSKEWIAECLKLREKNPPDYLYLRKQKILALPSNAIINSYLKKMNKNCEIDAVVPESTLVGSETALDDSGSVSIAKEEIKEEPVFDEIDLIEEISLDSTDSFFTKYEVLSETCTSDDDQTTLMKLEVEDYTIFQ</sequence>
<evidence type="ECO:0000256" key="2">
    <source>
        <dbReference type="ARBA" id="ARBA00006177"/>
    </source>
</evidence>
<dbReference type="SMART" id="SM00980">
    <property type="entry name" value="THAP"/>
    <property type="match status" value="1"/>
</dbReference>
<evidence type="ECO:0000256" key="11">
    <source>
        <dbReference type="ARBA" id="ARBA00023306"/>
    </source>
</evidence>
<dbReference type="InterPro" id="IPR026516">
    <property type="entry name" value="THAP1/10"/>
</dbReference>
<keyword evidence="11" id="KW-0131">Cell cycle</keyword>
<feature type="domain" description="THAP-type" evidence="14">
    <location>
        <begin position="1"/>
        <end position="101"/>
    </location>
</feature>
<protein>
    <recommendedName>
        <fullName evidence="14">THAP-type domain-containing protein</fullName>
    </recommendedName>
</protein>
<evidence type="ECO:0000256" key="5">
    <source>
        <dbReference type="ARBA" id="ARBA00022833"/>
    </source>
</evidence>
<evidence type="ECO:0000256" key="4">
    <source>
        <dbReference type="ARBA" id="ARBA00022771"/>
    </source>
</evidence>
<reference evidence="15 16" key="1">
    <citation type="submission" date="2020-11" db="EMBL/GenBank/DDBJ databases">
        <authorList>
            <person name="Wallbank WR R."/>
            <person name="Pardo Diaz C."/>
            <person name="Kozak K."/>
            <person name="Martin S."/>
            <person name="Jiggins C."/>
            <person name="Moest M."/>
            <person name="Warren A I."/>
            <person name="Generalovic N T."/>
            <person name="Byers J.R.P. K."/>
            <person name="Montejo-Kovacevich G."/>
            <person name="Yen C E."/>
        </authorList>
    </citation>
    <scope>NUCLEOTIDE SEQUENCE [LARGE SCALE GENOMIC DNA]</scope>
</reference>
<dbReference type="PANTHER" id="PTHR46600:SF1">
    <property type="entry name" value="THAP DOMAIN-CONTAINING PROTEIN 1"/>
    <property type="match status" value="1"/>
</dbReference>
<evidence type="ECO:0000256" key="13">
    <source>
        <dbReference type="SAM" id="Coils"/>
    </source>
</evidence>
<keyword evidence="8 12" id="KW-0238">DNA-binding</keyword>
<organism evidence="15 16">
    <name type="scientific">Hermetia illucens</name>
    <name type="common">Black soldier fly</name>
    <dbReference type="NCBI Taxonomy" id="343691"/>
    <lineage>
        <taxon>Eukaryota</taxon>
        <taxon>Metazoa</taxon>
        <taxon>Ecdysozoa</taxon>
        <taxon>Arthropoda</taxon>
        <taxon>Hexapoda</taxon>
        <taxon>Insecta</taxon>
        <taxon>Pterygota</taxon>
        <taxon>Neoptera</taxon>
        <taxon>Endopterygota</taxon>
        <taxon>Diptera</taxon>
        <taxon>Brachycera</taxon>
        <taxon>Stratiomyomorpha</taxon>
        <taxon>Stratiomyidae</taxon>
        <taxon>Hermetiinae</taxon>
        <taxon>Hermetia</taxon>
    </lineage>
</organism>
<evidence type="ECO:0000256" key="8">
    <source>
        <dbReference type="ARBA" id="ARBA00023125"/>
    </source>
</evidence>
<evidence type="ECO:0000256" key="3">
    <source>
        <dbReference type="ARBA" id="ARBA00022723"/>
    </source>
</evidence>
<evidence type="ECO:0000256" key="10">
    <source>
        <dbReference type="ARBA" id="ARBA00023242"/>
    </source>
</evidence>
<keyword evidence="7 13" id="KW-0175">Coiled coil</keyword>
<keyword evidence="5" id="KW-0862">Zinc</keyword>
<dbReference type="Proteomes" id="UP000594454">
    <property type="component" value="Chromosome 4"/>
</dbReference>
<dbReference type="InterPro" id="IPR006612">
    <property type="entry name" value="THAP_Znf"/>
</dbReference>
<dbReference type="SUPFAM" id="SSF57716">
    <property type="entry name" value="Glucocorticoid receptor-like (DNA-binding domain)"/>
    <property type="match status" value="1"/>
</dbReference>